<comment type="caution">
    <text evidence="5">The sequence shown here is derived from an EMBL/GenBank/DDBJ whole genome shotgun (WGS) entry which is preliminary data.</text>
</comment>
<feature type="domain" description="HTH marR-type" evidence="4">
    <location>
        <begin position="1"/>
        <end position="141"/>
    </location>
</feature>
<evidence type="ECO:0000259" key="4">
    <source>
        <dbReference type="PROSITE" id="PS50995"/>
    </source>
</evidence>
<keyword evidence="6" id="KW-1185">Reference proteome</keyword>
<evidence type="ECO:0000256" key="3">
    <source>
        <dbReference type="ARBA" id="ARBA00023163"/>
    </source>
</evidence>
<gene>
    <name evidence="5" type="ORF">K0U00_33300</name>
</gene>
<evidence type="ECO:0000256" key="1">
    <source>
        <dbReference type="ARBA" id="ARBA00023015"/>
    </source>
</evidence>
<dbReference type="RefSeq" id="WP_210039424.1">
    <property type="nucleotide sequence ID" value="NZ_JBHLVU010000005.1"/>
</dbReference>
<organism evidence="5 6">
    <name type="scientific">Paenibacillus sepulcri</name>
    <dbReference type="NCBI Taxonomy" id="359917"/>
    <lineage>
        <taxon>Bacteria</taxon>
        <taxon>Bacillati</taxon>
        <taxon>Bacillota</taxon>
        <taxon>Bacilli</taxon>
        <taxon>Bacillales</taxon>
        <taxon>Paenibacillaceae</taxon>
        <taxon>Paenibacillus</taxon>
    </lineage>
</organism>
<dbReference type="PANTHER" id="PTHR42756">
    <property type="entry name" value="TRANSCRIPTIONAL REGULATOR, MARR"/>
    <property type="match status" value="1"/>
</dbReference>
<dbReference type="PRINTS" id="PR00598">
    <property type="entry name" value="HTHMARR"/>
</dbReference>
<sequence>MSALTRKEERLGILLWFRLSRFYNRSIRETNHHLKKWKLTAAQFDVLAQVGAAGRISQQELAEKLVVTKGNITQLIHKAEELGLIGREQEWKTKYISLTEAGQLLYNEIVPPQEQFQASQFQSLDQGEQKLLLELLRKLRA</sequence>
<keyword evidence="1" id="KW-0805">Transcription regulation</keyword>
<reference evidence="5 6" key="1">
    <citation type="submission" date="2021-07" db="EMBL/GenBank/DDBJ databases">
        <title>Paenibacillus radiodurans sp. nov., isolated from the southeastern edge of Tengger Desert.</title>
        <authorList>
            <person name="Zhang G."/>
        </authorList>
    </citation>
    <scope>NUCLEOTIDE SEQUENCE [LARGE SCALE GENOMIC DNA]</scope>
    <source>
        <strain evidence="5 6">CCM 7311</strain>
    </source>
</reference>
<name>A0ABS7CDD9_9BACL</name>
<dbReference type="InterPro" id="IPR036390">
    <property type="entry name" value="WH_DNA-bd_sf"/>
</dbReference>
<dbReference type="PANTHER" id="PTHR42756:SF1">
    <property type="entry name" value="TRANSCRIPTIONAL REPRESSOR OF EMRAB OPERON"/>
    <property type="match status" value="1"/>
</dbReference>
<evidence type="ECO:0000313" key="5">
    <source>
        <dbReference type="EMBL" id="MBW7458936.1"/>
    </source>
</evidence>
<evidence type="ECO:0000256" key="2">
    <source>
        <dbReference type="ARBA" id="ARBA00023125"/>
    </source>
</evidence>
<dbReference type="EMBL" id="JAHZIK010001410">
    <property type="protein sequence ID" value="MBW7458936.1"/>
    <property type="molecule type" value="Genomic_DNA"/>
</dbReference>
<keyword evidence="3" id="KW-0804">Transcription</keyword>
<dbReference type="InterPro" id="IPR000835">
    <property type="entry name" value="HTH_MarR-typ"/>
</dbReference>
<proteinExistence type="predicted"/>
<dbReference type="PROSITE" id="PS50995">
    <property type="entry name" value="HTH_MARR_2"/>
    <property type="match status" value="1"/>
</dbReference>
<keyword evidence="2" id="KW-0238">DNA-binding</keyword>
<dbReference type="Gene3D" id="1.10.10.10">
    <property type="entry name" value="Winged helix-like DNA-binding domain superfamily/Winged helix DNA-binding domain"/>
    <property type="match status" value="1"/>
</dbReference>
<evidence type="ECO:0000313" key="6">
    <source>
        <dbReference type="Proteomes" id="UP001519887"/>
    </source>
</evidence>
<accession>A0ABS7CDD9</accession>
<dbReference type="Proteomes" id="UP001519887">
    <property type="component" value="Unassembled WGS sequence"/>
</dbReference>
<protein>
    <submittedName>
        <fullName evidence="5">MarR family transcriptional regulator</fullName>
    </submittedName>
</protein>
<dbReference type="InterPro" id="IPR036388">
    <property type="entry name" value="WH-like_DNA-bd_sf"/>
</dbReference>
<dbReference type="Pfam" id="PF12802">
    <property type="entry name" value="MarR_2"/>
    <property type="match status" value="1"/>
</dbReference>
<dbReference type="SUPFAM" id="SSF46785">
    <property type="entry name" value="Winged helix' DNA-binding domain"/>
    <property type="match status" value="1"/>
</dbReference>
<dbReference type="SMART" id="SM00347">
    <property type="entry name" value="HTH_MARR"/>
    <property type="match status" value="1"/>
</dbReference>